<protein>
    <submittedName>
        <fullName evidence="3">Protein REVEILLE 7-like</fullName>
    </submittedName>
</protein>
<dbReference type="Proteomes" id="UP001652623">
    <property type="component" value="Chromosome 2"/>
</dbReference>
<dbReference type="GeneID" id="132800803"/>
<feature type="compositionally biased region" description="Polar residues" evidence="1">
    <location>
        <begin position="28"/>
        <end position="37"/>
    </location>
</feature>
<accession>A0ABM4A2Y3</accession>
<name>A0ABM4A2Y3_ZIZJJ</name>
<sequence length="134" mass="14509">MTGYQRYQAVQSLCSPYPRKSVDFFKGTSVSNQTERSSSPEEGTKSPISVLSTLGSEAVDAPASYQHSKSSPSSTLCTTDMHSHSLSPLEKENDYTTSNSSAEEGKGSLPILENVLCTKFEPGSKDTLCQRRSC</sequence>
<proteinExistence type="predicted"/>
<evidence type="ECO:0000313" key="3">
    <source>
        <dbReference type="RefSeq" id="XP_060671087.1"/>
    </source>
</evidence>
<evidence type="ECO:0000256" key="1">
    <source>
        <dbReference type="SAM" id="MobiDB-lite"/>
    </source>
</evidence>
<dbReference type="RefSeq" id="XP_060671087.1">
    <property type="nucleotide sequence ID" value="XM_060815104.1"/>
</dbReference>
<reference evidence="3" key="2">
    <citation type="submission" date="2025-08" db="UniProtKB">
        <authorList>
            <consortium name="RefSeq"/>
        </authorList>
    </citation>
    <scope>IDENTIFICATION</scope>
    <source>
        <tissue evidence="3">Seedling</tissue>
    </source>
</reference>
<gene>
    <name evidence="3" type="primary">LOC132800803</name>
</gene>
<keyword evidence="2" id="KW-1185">Reference proteome</keyword>
<feature type="region of interest" description="Disordered" evidence="1">
    <location>
        <begin position="18"/>
        <end position="108"/>
    </location>
</feature>
<feature type="compositionally biased region" description="Polar residues" evidence="1">
    <location>
        <begin position="45"/>
        <end position="55"/>
    </location>
</feature>
<organism evidence="2 3">
    <name type="scientific">Ziziphus jujuba</name>
    <name type="common">Chinese jujube</name>
    <name type="synonym">Ziziphus sativa</name>
    <dbReference type="NCBI Taxonomy" id="326968"/>
    <lineage>
        <taxon>Eukaryota</taxon>
        <taxon>Viridiplantae</taxon>
        <taxon>Streptophyta</taxon>
        <taxon>Embryophyta</taxon>
        <taxon>Tracheophyta</taxon>
        <taxon>Spermatophyta</taxon>
        <taxon>Magnoliopsida</taxon>
        <taxon>eudicotyledons</taxon>
        <taxon>Gunneridae</taxon>
        <taxon>Pentapetalae</taxon>
        <taxon>rosids</taxon>
        <taxon>fabids</taxon>
        <taxon>Rosales</taxon>
        <taxon>Rhamnaceae</taxon>
        <taxon>Paliureae</taxon>
        <taxon>Ziziphus</taxon>
    </lineage>
</organism>
<evidence type="ECO:0000313" key="2">
    <source>
        <dbReference type="Proteomes" id="UP001652623"/>
    </source>
</evidence>
<reference evidence="2" key="1">
    <citation type="submission" date="2025-05" db="UniProtKB">
        <authorList>
            <consortium name="RefSeq"/>
        </authorList>
    </citation>
    <scope>NUCLEOTIDE SEQUENCE [LARGE SCALE GENOMIC DNA]</scope>
</reference>
<feature type="compositionally biased region" description="Polar residues" evidence="1">
    <location>
        <begin position="65"/>
        <end position="86"/>
    </location>
</feature>